<evidence type="ECO:0000313" key="2">
    <source>
        <dbReference type="EMBL" id="SFT89785.1"/>
    </source>
</evidence>
<evidence type="ECO:0008006" key="4">
    <source>
        <dbReference type="Google" id="ProtNLM"/>
    </source>
</evidence>
<dbReference type="STRING" id="477690.SAMN05216474_3025"/>
<evidence type="ECO:0000256" key="1">
    <source>
        <dbReference type="SAM" id="MobiDB-lite"/>
    </source>
</evidence>
<dbReference type="EMBL" id="FPAS01000006">
    <property type="protein sequence ID" value="SFT89785.1"/>
    <property type="molecule type" value="Genomic_DNA"/>
</dbReference>
<dbReference type="AlphaFoldDB" id="A0A1I7BRF6"/>
<keyword evidence="3" id="KW-1185">Reference proteome</keyword>
<reference evidence="2 3" key="1">
    <citation type="submission" date="2016-10" db="EMBL/GenBank/DDBJ databases">
        <authorList>
            <person name="de Groot N.N."/>
        </authorList>
    </citation>
    <scope>NUCLEOTIDE SEQUENCE [LARGE SCALE GENOMIC DNA]</scope>
    <source>
        <strain evidence="2 3">CGMCC 1.7005</strain>
    </source>
</reference>
<name>A0A1I7BRF6_9FLAO</name>
<proteinExistence type="predicted"/>
<gene>
    <name evidence="2" type="ORF">SAMN05216474_3025</name>
</gene>
<evidence type="ECO:0000313" key="3">
    <source>
        <dbReference type="Proteomes" id="UP000236454"/>
    </source>
</evidence>
<feature type="compositionally biased region" description="Basic and acidic residues" evidence="1">
    <location>
        <begin position="26"/>
        <end position="45"/>
    </location>
</feature>
<accession>A0A1I7BRF6</accession>
<dbReference type="Pfam" id="PF16267">
    <property type="entry name" value="DUF4920"/>
    <property type="match status" value="1"/>
</dbReference>
<feature type="region of interest" description="Disordered" evidence="1">
    <location>
        <begin position="14"/>
        <end position="45"/>
    </location>
</feature>
<organism evidence="2 3">
    <name type="scientific">Lishizhenia tianjinensis</name>
    <dbReference type="NCBI Taxonomy" id="477690"/>
    <lineage>
        <taxon>Bacteria</taxon>
        <taxon>Pseudomonadati</taxon>
        <taxon>Bacteroidota</taxon>
        <taxon>Flavobacteriia</taxon>
        <taxon>Flavobacteriales</taxon>
        <taxon>Crocinitomicaceae</taxon>
        <taxon>Lishizhenia</taxon>
    </lineage>
</organism>
<protein>
    <recommendedName>
        <fullName evidence="4">DUF4920 domain-containing protein</fullName>
    </recommendedName>
</protein>
<sequence>MAFTAAALLASCGNNAEETTTPAEGVENHEGHEHEGEDHTGHDHAAMDENKTEFGAVAVNKEAAITTAEMLAQFEGQTEMAATFKGELTGVCTKMGCWVKIKHPAEGEDFMVRFVDHFTIPTTTEMGTVAYLTGTAKQDTTSVDDQIHLLEDGGMSHDEAAAQVTGPKYGMTFYADGIALEAATAEEAPATETETM</sequence>
<dbReference type="InterPro" id="IPR032577">
    <property type="entry name" value="DUF4920"/>
</dbReference>
<dbReference type="Proteomes" id="UP000236454">
    <property type="component" value="Unassembled WGS sequence"/>
</dbReference>